<name>A0ABS1LGX9_9MICO</name>
<dbReference type="RefSeq" id="WP_201845230.1">
    <property type="nucleotide sequence ID" value="NZ_JABBYC010000003.1"/>
</dbReference>
<dbReference type="Pfam" id="PF13452">
    <property type="entry name" value="FAS1_DH_region"/>
    <property type="match status" value="1"/>
</dbReference>
<keyword evidence="4" id="KW-1185">Reference proteome</keyword>
<dbReference type="CDD" id="cd03441">
    <property type="entry name" value="R_hydratase_like"/>
    <property type="match status" value="1"/>
</dbReference>
<proteinExistence type="inferred from homology"/>
<organism evidence="3 4">
    <name type="scientific">Myceligenerans indicum</name>
    <dbReference type="NCBI Taxonomy" id="2593663"/>
    <lineage>
        <taxon>Bacteria</taxon>
        <taxon>Bacillati</taxon>
        <taxon>Actinomycetota</taxon>
        <taxon>Actinomycetes</taxon>
        <taxon>Micrococcales</taxon>
        <taxon>Promicromonosporaceae</taxon>
        <taxon>Myceligenerans</taxon>
    </lineage>
</organism>
<dbReference type="Proteomes" id="UP000675409">
    <property type="component" value="Unassembled WGS sequence"/>
</dbReference>
<accession>A0ABS1LGX9</accession>
<reference evidence="3 4" key="1">
    <citation type="journal article" date="2021" name="Arch. Microbiol.">
        <title>Myceligenerans indicum sp. nov., an actinobacterium isolated from mangrove sediment of Sundarbans, India.</title>
        <authorList>
            <person name="Asha K."/>
            <person name="Bhadury P."/>
        </authorList>
    </citation>
    <scope>NUCLEOTIDE SEQUENCE [LARGE SCALE GENOMIC DNA]</scope>
    <source>
        <strain evidence="3 4">I2</strain>
    </source>
</reference>
<evidence type="ECO:0000313" key="4">
    <source>
        <dbReference type="Proteomes" id="UP000675409"/>
    </source>
</evidence>
<dbReference type="SUPFAM" id="SSF54637">
    <property type="entry name" value="Thioesterase/thiol ester dehydrase-isomerase"/>
    <property type="match status" value="1"/>
</dbReference>
<comment type="caution">
    <text evidence="3">The sequence shown here is derived from an EMBL/GenBank/DDBJ whole genome shotgun (WGS) entry which is preliminary data.</text>
</comment>
<evidence type="ECO:0000256" key="1">
    <source>
        <dbReference type="HAMAP-Rule" id="MF_00799"/>
    </source>
</evidence>
<comment type="similarity">
    <text evidence="1">Belongs to the UPF0336 family.</text>
</comment>
<dbReference type="EMBL" id="JABBYC010000003">
    <property type="protein sequence ID" value="MBL0885403.1"/>
    <property type="molecule type" value="Genomic_DNA"/>
</dbReference>
<protein>
    <recommendedName>
        <fullName evidence="1">UPF0336 protein HGK34_03745</fullName>
    </recommendedName>
</protein>
<evidence type="ECO:0000313" key="3">
    <source>
        <dbReference type="EMBL" id="MBL0885403.1"/>
    </source>
</evidence>
<dbReference type="Gene3D" id="3.10.129.10">
    <property type="entry name" value="Hotdog Thioesterase"/>
    <property type="match status" value="1"/>
</dbReference>
<dbReference type="InterPro" id="IPR039569">
    <property type="entry name" value="FAS1-like_DH_region"/>
</dbReference>
<evidence type="ECO:0000259" key="2">
    <source>
        <dbReference type="Pfam" id="PF13452"/>
    </source>
</evidence>
<feature type="domain" description="FAS1-like dehydratase" evidence="2">
    <location>
        <begin position="7"/>
        <end position="126"/>
    </location>
</feature>
<dbReference type="PIRSF" id="PIRSF018072">
    <property type="entry name" value="UCP018072"/>
    <property type="match status" value="1"/>
</dbReference>
<sequence length="158" mass="16804">MANPDFQGREYPATAPYSVGREKIREFAEAVGATDPAHHDLVAARGLGYPDLVAPPTFAVVIAQRAESQYVSDPEAGIDFSRVVHADERFTHHHPIVAGDELVTVLHVDSVTSRGALSMVTTRCEIFATSETGFGSDTVPGTPVVTVTSTLAVRGEDA</sequence>
<dbReference type="InterPro" id="IPR016709">
    <property type="entry name" value="HadA-like"/>
</dbReference>
<dbReference type="HAMAP" id="MF_00799">
    <property type="entry name" value="UPF0336"/>
    <property type="match status" value="1"/>
</dbReference>
<gene>
    <name evidence="3" type="ORF">HGK34_03745</name>
</gene>
<dbReference type="InterPro" id="IPR029069">
    <property type="entry name" value="HotDog_dom_sf"/>
</dbReference>